<dbReference type="SUPFAM" id="SSF53335">
    <property type="entry name" value="S-adenosyl-L-methionine-dependent methyltransferases"/>
    <property type="match status" value="1"/>
</dbReference>
<keyword evidence="1" id="KW-0620">Polyamine biosynthesis</keyword>
<feature type="region of interest" description="Disordered" evidence="2">
    <location>
        <begin position="212"/>
        <end position="236"/>
    </location>
</feature>
<proteinExistence type="predicted"/>
<protein>
    <submittedName>
        <fullName evidence="3">Thermospermine synthase ACAULIS5-like</fullName>
    </submittedName>
</protein>
<evidence type="ECO:0000313" key="4">
    <source>
        <dbReference type="Proteomes" id="UP000634136"/>
    </source>
</evidence>
<dbReference type="AlphaFoldDB" id="A0A835C263"/>
<dbReference type="EMBL" id="JAAIUW010000005">
    <property type="protein sequence ID" value="KAF7831806.1"/>
    <property type="molecule type" value="Genomic_DNA"/>
</dbReference>
<dbReference type="PANTHER" id="PTHR43317">
    <property type="entry name" value="THERMOSPERMINE SYNTHASE ACAULIS5"/>
    <property type="match status" value="1"/>
</dbReference>
<comment type="caution">
    <text evidence="3">The sequence shown here is derived from an EMBL/GenBank/DDBJ whole genome shotgun (WGS) entry which is preliminary data.</text>
</comment>
<name>A0A835C263_9FABA</name>
<reference evidence="3" key="1">
    <citation type="submission" date="2020-09" db="EMBL/GenBank/DDBJ databases">
        <title>Genome-Enabled Discovery of Anthraquinone Biosynthesis in Senna tora.</title>
        <authorList>
            <person name="Kang S.-H."/>
            <person name="Pandey R.P."/>
            <person name="Lee C.-M."/>
            <person name="Sim J.-S."/>
            <person name="Jeong J.-T."/>
            <person name="Choi B.-S."/>
            <person name="Jung M."/>
            <person name="Ginzburg D."/>
            <person name="Zhao K."/>
            <person name="Won S.Y."/>
            <person name="Oh T.-J."/>
            <person name="Yu Y."/>
            <person name="Kim N.-H."/>
            <person name="Lee O.R."/>
            <person name="Lee T.-H."/>
            <person name="Bashyal P."/>
            <person name="Kim T.-S."/>
            <person name="Lee W.-H."/>
            <person name="Kawkins C."/>
            <person name="Kim C.-K."/>
            <person name="Kim J.S."/>
            <person name="Ahn B.O."/>
            <person name="Rhee S.Y."/>
            <person name="Sohng J.K."/>
        </authorList>
    </citation>
    <scope>NUCLEOTIDE SEQUENCE</scope>
    <source>
        <tissue evidence="3">Leaf</tissue>
    </source>
</reference>
<organism evidence="3 4">
    <name type="scientific">Senna tora</name>
    <dbReference type="NCBI Taxonomy" id="362788"/>
    <lineage>
        <taxon>Eukaryota</taxon>
        <taxon>Viridiplantae</taxon>
        <taxon>Streptophyta</taxon>
        <taxon>Embryophyta</taxon>
        <taxon>Tracheophyta</taxon>
        <taxon>Spermatophyta</taxon>
        <taxon>Magnoliopsida</taxon>
        <taxon>eudicotyledons</taxon>
        <taxon>Gunneridae</taxon>
        <taxon>Pentapetalae</taxon>
        <taxon>rosids</taxon>
        <taxon>fabids</taxon>
        <taxon>Fabales</taxon>
        <taxon>Fabaceae</taxon>
        <taxon>Caesalpinioideae</taxon>
        <taxon>Cassia clade</taxon>
        <taxon>Senna</taxon>
    </lineage>
</organism>
<dbReference type="PANTHER" id="PTHR43317:SF1">
    <property type="entry name" value="THERMOSPERMINE SYNTHASE ACAULIS5"/>
    <property type="match status" value="1"/>
</dbReference>
<dbReference type="GO" id="GO:0010487">
    <property type="term" value="F:thermospermine synthase activity"/>
    <property type="evidence" value="ECO:0007669"/>
    <property type="project" value="TreeGrafter"/>
</dbReference>
<evidence type="ECO:0000256" key="1">
    <source>
        <dbReference type="ARBA" id="ARBA00023115"/>
    </source>
</evidence>
<evidence type="ECO:0000256" key="2">
    <source>
        <dbReference type="SAM" id="MobiDB-lite"/>
    </source>
</evidence>
<dbReference type="Gene3D" id="3.40.50.150">
    <property type="entry name" value="Vaccinia Virus protein VP39"/>
    <property type="match status" value="1"/>
</dbReference>
<feature type="compositionally biased region" description="Acidic residues" evidence="2">
    <location>
        <begin position="215"/>
        <end position="230"/>
    </location>
</feature>
<feature type="compositionally biased region" description="Low complexity" evidence="2">
    <location>
        <begin position="147"/>
        <end position="164"/>
    </location>
</feature>
<dbReference type="InterPro" id="IPR029063">
    <property type="entry name" value="SAM-dependent_MTases_sf"/>
</dbReference>
<sequence>MCKWKRAAANHRCAPCRRRERGLLYEMLGSTKSGDSKAWKTIVIGGNKVIGYGTCKKLASRWIMVKHCAEAGPAGIFTHKKVFTSIYNTIKQVFKYVMAYTTHAPFLADTWGWVMASDQPFLIGAEEMDKRIKVDAELLASPPPESPFLSSAASSLPSSSAKPSMEPKSCCIQRHGHVDLTRPRCGPRRGRWTSKEWKIVEDFEEWKAAAATVVVEEEDEDDDDDDEEYGDREAEA</sequence>
<accession>A0A835C263</accession>
<feature type="region of interest" description="Disordered" evidence="2">
    <location>
        <begin position="144"/>
        <end position="168"/>
    </location>
</feature>
<gene>
    <name evidence="3" type="ORF">G2W53_014139</name>
</gene>
<evidence type="ECO:0000313" key="3">
    <source>
        <dbReference type="EMBL" id="KAF7831806.1"/>
    </source>
</evidence>
<dbReference type="OrthoDB" id="1432881at2759"/>
<keyword evidence="4" id="KW-1185">Reference proteome</keyword>
<dbReference type="GO" id="GO:0006596">
    <property type="term" value="P:polyamine biosynthetic process"/>
    <property type="evidence" value="ECO:0007669"/>
    <property type="project" value="UniProtKB-KW"/>
</dbReference>
<dbReference type="Proteomes" id="UP000634136">
    <property type="component" value="Unassembled WGS sequence"/>
</dbReference>